<comment type="caution">
    <text evidence="2">The sequence shown here is derived from an EMBL/GenBank/DDBJ whole genome shotgun (WGS) entry which is preliminary data.</text>
</comment>
<gene>
    <name evidence="2" type="ORF">GCM10007890_21710</name>
</gene>
<dbReference type="EMBL" id="BSPL01000013">
    <property type="protein sequence ID" value="GLS70158.1"/>
    <property type="molecule type" value="Genomic_DNA"/>
</dbReference>
<proteinExistence type="predicted"/>
<dbReference type="Gene3D" id="1.10.10.10">
    <property type="entry name" value="Winged helix-like DNA-binding domain superfamily/Winged helix DNA-binding domain"/>
    <property type="match status" value="1"/>
</dbReference>
<reference evidence="3" key="1">
    <citation type="journal article" date="2019" name="Int. J. Syst. Evol. Microbiol.">
        <title>The Global Catalogue of Microorganisms (GCM) 10K type strain sequencing project: providing services to taxonomists for standard genome sequencing and annotation.</title>
        <authorList>
            <consortium name="The Broad Institute Genomics Platform"/>
            <consortium name="The Broad Institute Genome Sequencing Center for Infectious Disease"/>
            <person name="Wu L."/>
            <person name="Ma J."/>
        </authorList>
    </citation>
    <scope>NUCLEOTIDE SEQUENCE [LARGE SCALE GENOMIC DNA]</scope>
    <source>
        <strain evidence="3">NBRC 103632</strain>
    </source>
</reference>
<accession>A0AA37TLD1</accession>
<organism evidence="2 3">
    <name type="scientific">Methylobacterium tardum</name>
    <dbReference type="NCBI Taxonomy" id="374432"/>
    <lineage>
        <taxon>Bacteria</taxon>
        <taxon>Pseudomonadati</taxon>
        <taxon>Pseudomonadota</taxon>
        <taxon>Alphaproteobacteria</taxon>
        <taxon>Hyphomicrobiales</taxon>
        <taxon>Methylobacteriaceae</taxon>
        <taxon>Methylobacterium</taxon>
    </lineage>
</organism>
<name>A0AA37TLD1_9HYPH</name>
<dbReference type="AlphaFoldDB" id="A0AA37TLD1"/>
<evidence type="ECO:0000313" key="3">
    <source>
        <dbReference type="Proteomes" id="UP001157440"/>
    </source>
</evidence>
<sequence>MLVETGTLDLDRFAKIRRLHDSTTNAGEKAAAATRMKVIAETAGMTVEQVASKLDAAAPKPVHDAFVGSSFAKAWADLMNTPEQRAFEEKRAAEREKQRQEALREHGTQEALFDENPWERRLRESCQPLLGRHAVHGYTTLDGWDGVGSRIPAKVRIAVSSAYRLPRTVTEAWDETQFWEQLLDHRCAFERDYEPWHWIRARIQVVEELCDTLPSRGIEDLQRRVEWMRHVNNLGWSRDVHEDNALIDRLAADVASMAGVVTALAGMVERVSRQEMTSAAVQSGHEDHASQHPAADVRSGRPYRTNADKRRDVLALLGQGLTDREIARRAGVSPTTVGSIRNAQNGR</sequence>
<dbReference type="Proteomes" id="UP001157440">
    <property type="component" value="Unassembled WGS sequence"/>
</dbReference>
<evidence type="ECO:0000256" key="1">
    <source>
        <dbReference type="SAM" id="MobiDB-lite"/>
    </source>
</evidence>
<keyword evidence="3" id="KW-1185">Reference proteome</keyword>
<feature type="region of interest" description="Disordered" evidence="1">
    <location>
        <begin position="275"/>
        <end position="305"/>
    </location>
</feature>
<protein>
    <submittedName>
        <fullName evidence="2">Uncharacterized protein</fullName>
    </submittedName>
</protein>
<dbReference type="RefSeq" id="WP_238196386.1">
    <property type="nucleotide sequence ID" value="NZ_BPQZ01000010.1"/>
</dbReference>
<evidence type="ECO:0000313" key="2">
    <source>
        <dbReference type="EMBL" id="GLS70158.1"/>
    </source>
</evidence>
<feature type="region of interest" description="Disordered" evidence="1">
    <location>
        <begin position="89"/>
        <end position="108"/>
    </location>
</feature>
<dbReference type="InterPro" id="IPR036388">
    <property type="entry name" value="WH-like_DNA-bd_sf"/>
</dbReference>